<keyword evidence="1 6" id="KW-0645">Protease</keyword>
<keyword evidence="10" id="KW-1185">Reference proteome</keyword>
<evidence type="ECO:0000259" key="8">
    <source>
        <dbReference type="Pfam" id="PF08439"/>
    </source>
</evidence>
<evidence type="ECO:0000259" key="7">
    <source>
        <dbReference type="Pfam" id="PF01432"/>
    </source>
</evidence>
<dbReference type="CDD" id="cd09608">
    <property type="entry name" value="M3B_PepF"/>
    <property type="match status" value="1"/>
</dbReference>
<organism evidence="9 10">
    <name type="scientific">[Lactobacillus] rogosae</name>
    <dbReference type="NCBI Taxonomy" id="706562"/>
    <lineage>
        <taxon>Bacteria</taxon>
        <taxon>Bacillati</taxon>
        <taxon>Bacillota</taxon>
        <taxon>Clostridia</taxon>
        <taxon>Lachnospirales</taxon>
        <taxon>Lachnospiraceae</taxon>
        <taxon>Lachnospira</taxon>
    </lineage>
</organism>
<dbReference type="EMBL" id="JBBMER010000003">
    <property type="protein sequence ID" value="MEQ2379440.1"/>
    <property type="molecule type" value="Genomic_DNA"/>
</dbReference>
<dbReference type="Proteomes" id="UP001442364">
    <property type="component" value="Unassembled WGS sequence"/>
</dbReference>
<dbReference type="InterPro" id="IPR001567">
    <property type="entry name" value="Pept_M3A_M3B_dom"/>
</dbReference>
<evidence type="ECO:0000313" key="9">
    <source>
        <dbReference type="EMBL" id="MEQ2379440.1"/>
    </source>
</evidence>
<proteinExistence type="inferred from homology"/>
<comment type="caution">
    <text evidence="9">The sequence shown here is derived from an EMBL/GenBank/DDBJ whole genome shotgun (WGS) entry which is preliminary data.</text>
</comment>
<evidence type="ECO:0000256" key="5">
    <source>
        <dbReference type="ARBA" id="ARBA00023049"/>
    </source>
</evidence>
<dbReference type="Pfam" id="PF01432">
    <property type="entry name" value="Peptidase_M3"/>
    <property type="match status" value="1"/>
</dbReference>
<dbReference type="EC" id="3.4.24.-" evidence="6"/>
<dbReference type="RefSeq" id="WP_055174040.1">
    <property type="nucleotide sequence ID" value="NZ_DAWDAH010000001.1"/>
</dbReference>
<comment type="similarity">
    <text evidence="6">Belongs to the peptidase M3B family.</text>
</comment>
<comment type="function">
    <text evidence="6">Has oligopeptidase activity and degrades a variety of small bioactive peptides.</text>
</comment>
<dbReference type="NCBIfam" id="TIGR00181">
    <property type="entry name" value="pepF"/>
    <property type="match status" value="1"/>
</dbReference>
<keyword evidence="3 6" id="KW-0378">Hydrolase</keyword>
<evidence type="ECO:0000313" key="10">
    <source>
        <dbReference type="Proteomes" id="UP001442364"/>
    </source>
</evidence>
<feature type="domain" description="Peptidase M3A/M3B catalytic" evidence="7">
    <location>
        <begin position="202"/>
        <end position="584"/>
    </location>
</feature>
<accession>A0ABV1BUK6</accession>
<reference evidence="9 10" key="1">
    <citation type="submission" date="2024-03" db="EMBL/GenBank/DDBJ databases">
        <title>Human intestinal bacterial collection.</title>
        <authorList>
            <person name="Pauvert C."/>
            <person name="Hitch T.C.A."/>
            <person name="Clavel T."/>
        </authorList>
    </citation>
    <scope>NUCLEOTIDE SEQUENCE [LARGE SCALE GENOMIC DNA]</scope>
    <source>
        <strain evidence="9 10">CLA-AA-H255</strain>
    </source>
</reference>
<keyword evidence="2 6" id="KW-0479">Metal-binding</keyword>
<keyword evidence="4 6" id="KW-0862">Zinc</keyword>
<gene>
    <name evidence="9" type="primary">pepF</name>
    <name evidence="9" type="ORF">WMO14_06040</name>
</gene>
<dbReference type="PANTHER" id="PTHR11804:SF84">
    <property type="entry name" value="SACCHAROLYSIN"/>
    <property type="match status" value="1"/>
</dbReference>
<dbReference type="InterPro" id="IPR045090">
    <property type="entry name" value="Pept_M3A_M3B"/>
</dbReference>
<protein>
    <recommendedName>
        <fullName evidence="6">Oligopeptidase F</fullName>
        <ecNumber evidence="6">3.4.24.-</ecNumber>
    </recommendedName>
</protein>
<evidence type="ECO:0000256" key="3">
    <source>
        <dbReference type="ARBA" id="ARBA00022801"/>
    </source>
</evidence>
<feature type="domain" description="Oligopeptidase F N-terminal" evidence="8">
    <location>
        <begin position="114"/>
        <end position="181"/>
    </location>
</feature>
<dbReference type="Gene3D" id="1.10.287.830">
    <property type="entry name" value="putative peptidase helix hairpin domain like"/>
    <property type="match status" value="1"/>
</dbReference>
<sequence length="595" mass="69029">MAAPLRSEIDNEFKWAVNDIYSSDNAWEEDYQKLIKQAGEPCEYQFVLTESADNLYNVLKELNDTDYLVERLYVYAYMRYYEDTANSVYQDMSGRAQTAAAKCAEKYAFVEPAILSMDENVLYEYLKDDRLKLYKHMIDDMLSQKEHSLSEKEEVLLAKASQVMSVPNEIFSKFNNADVHFGSIIDESGNKVELTNGTYVKYMQSQQRSVRKEAFECLYKEYKQYINTLAACFYGNVKQAVFKAEARKYESTLHMYLSDSFIPVDVYKNLINTVDDNLNLMHRYVDIRKKALGVDELHFYDIYAPMVADYEWKVTYDEARQMVLEALAPMGEEYVAKVKEGFETGWVDVYENKGKRTGAFSWGAYGTHPYVFLNFSGTLDDVFTIIHEMGHAMHTYYSNSNQPYIYAGYKIFVAEVASTCNEALLMNYLLESCKNDKDNKRRKYLLNHYFEQFKGTLFRQTMFAEFEMTAHKMVEEGNVLTADNLCDVYRKLNEKYFGSECVIDDEIAYEWARIPHFYTPFYVYQYATGYSAAIAIAAGILKGDKAVKEGYKKFLSGGSSLHPIDLLKLCRIDMEKREVVQSALNVFNGLLDEWD</sequence>
<dbReference type="Gene3D" id="1.20.140.70">
    <property type="entry name" value="Oligopeptidase f, N-terminal domain"/>
    <property type="match status" value="1"/>
</dbReference>
<comment type="cofactor">
    <cofactor evidence="6">
        <name>Zn(2+)</name>
        <dbReference type="ChEBI" id="CHEBI:29105"/>
    </cofactor>
    <text evidence="6">Binds 1 zinc ion.</text>
</comment>
<evidence type="ECO:0000256" key="2">
    <source>
        <dbReference type="ARBA" id="ARBA00022723"/>
    </source>
</evidence>
<dbReference type="InterPro" id="IPR042088">
    <property type="entry name" value="OligoPept_F_C"/>
</dbReference>
<evidence type="ECO:0000256" key="1">
    <source>
        <dbReference type="ARBA" id="ARBA00022670"/>
    </source>
</evidence>
<dbReference type="SUPFAM" id="SSF55486">
    <property type="entry name" value="Metalloproteases ('zincins'), catalytic domain"/>
    <property type="match status" value="1"/>
</dbReference>
<dbReference type="InterPro" id="IPR013647">
    <property type="entry name" value="OligopepF_N_dom"/>
</dbReference>
<keyword evidence="5 6" id="KW-0482">Metalloprotease</keyword>
<dbReference type="PANTHER" id="PTHR11804">
    <property type="entry name" value="PROTEASE M3 THIMET OLIGOPEPTIDASE-RELATED"/>
    <property type="match status" value="1"/>
</dbReference>
<dbReference type="Gene3D" id="1.10.1370.20">
    <property type="entry name" value="Oligoendopeptidase f, C-terminal domain"/>
    <property type="match status" value="1"/>
</dbReference>
<evidence type="ECO:0000256" key="6">
    <source>
        <dbReference type="RuleBase" id="RU368091"/>
    </source>
</evidence>
<evidence type="ECO:0000256" key="4">
    <source>
        <dbReference type="ARBA" id="ARBA00022833"/>
    </source>
</evidence>
<name>A0ABV1BUK6_9FIRM</name>
<dbReference type="Pfam" id="PF08439">
    <property type="entry name" value="Peptidase_M3_N"/>
    <property type="match status" value="1"/>
</dbReference>
<dbReference type="InterPro" id="IPR004438">
    <property type="entry name" value="Peptidase_M3B"/>
</dbReference>